<accession>A0A2C6MIP6</accession>
<evidence type="ECO:0000256" key="1">
    <source>
        <dbReference type="SAM" id="Phobius"/>
    </source>
</evidence>
<dbReference type="Pfam" id="PF05598">
    <property type="entry name" value="DUF772"/>
    <property type="match status" value="1"/>
</dbReference>
<dbReference type="EMBL" id="AWQQ01000016">
    <property type="protein sequence ID" value="PHJ39685.1"/>
    <property type="molecule type" value="Genomic_DNA"/>
</dbReference>
<feature type="domain" description="Transposase InsH N-terminal" evidence="2">
    <location>
        <begin position="20"/>
        <end position="105"/>
    </location>
</feature>
<dbReference type="InterPro" id="IPR008490">
    <property type="entry name" value="Transposase_InsH_N"/>
</dbReference>
<keyword evidence="1" id="KW-0472">Membrane</keyword>
<feature type="transmembrane region" description="Helical" evidence="1">
    <location>
        <begin position="175"/>
        <end position="194"/>
    </location>
</feature>
<evidence type="ECO:0000313" key="4">
    <source>
        <dbReference type="Proteomes" id="UP000222564"/>
    </source>
</evidence>
<keyword evidence="1" id="KW-1133">Transmembrane helix</keyword>
<dbReference type="AlphaFoldDB" id="A0A2C6MIP6"/>
<gene>
    <name evidence="3" type="ORF">P378_01860</name>
</gene>
<organism evidence="3 4">
    <name type="scientific">Desulforamulus profundi</name>
    <dbReference type="NCBI Taxonomy" id="1383067"/>
    <lineage>
        <taxon>Bacteria</taxon>
        <taxon>Bacillati</taxon>
        <taxon>Bacillota</taxon>
        <taxon>Clostridia</taxon>
        <taxon>Eubacteriales</taxon>
        <taxon>Peptococcaceae</taxon>
        <taxon>Desulforamulus</taxon>
    </lineage>
</organism>
<dbReference type="RefSeq" id="WP_238472737.1">
    <property type="nucleotide sequence ID" value="NZ_AWQQ01000016.1"/>
</dbReference>
<evidence type="ECO:0000313" key="3">
    <source>
        <dbReference type="EMBL" id="PHJ39685.1"/>
    </source>
</evidence>
<name>A0A2C6MIP6_9FIRM</name>
<keyword evidence="4" id="KW-1185">Reference proteome</keyword>
<proteinExistence type="predicted"/>
<sequence length="195" mass="22124">MYILQQTLFSFEELMELELKERLNLFFSAFNLEPFARKLRSQLPQGAAGYCKESILRAFLAAPLEGISTFTALVDRLESDIRFRYQCGFGIGKVPSVSTFSRAFKKIVELNLAEEIFYALVNECRQKGIITGQVVAIDSTPIDAYEEKQPRKHSKLTGNADWGCKKDSFGNTITWFGYNCILLLILPASCQLLLR</sequence>
<comment type="caution">
    <text evidence="3">The sequence shown here is derived from an EMBL/GenBank/DDBJ whole genome shotgun (WGS) entry which is preliminary data.</text>
</comment>
<dbReference type="Proteomes" id="UP000222564">
    <property type="component" value="Unassembled WGS sequence"/>
</dbReference>
<keyword evidence="1" id="KW-0812">Transmembrane</keyword>
<protein>
    <submittedName>
        <fullName evidence="3">Transposase IS4</fullName>
    </submittedName>
</protein>
<reference evidence="3 4" key="1">
    <citation type="submission" date="2013-09" db="EMBL/GenBank/DDBJ databases">
        <title>Biodegradation of hydrocarbons in the deep terrestrial subsurface : characterization of a microbial consortium composed of two Desulfotomaculum species originating from a deep geological formation.</title>
        <authorList>
            <person name="Aullo T."/>
            <person name="Berlendis S."/>
            <person name="Lascourreges J.-F."/>
            <person name="Dessort D."/>
            <person name="Saint-Laurent S."/>
            <person name="Schraauwers B."/>
            <person name="Mas J."/>
            <person name="Magot M."/>
            <person name="Ranchou-Peyruse A."/>
        </authorList>
    </citation>
    <scope>NUCLEOTIDE SEQUENCE [LARGE SCALE GENOMIC DNA]</scope>
    <source>
        <strain evidence="3 4">Bs107</strain>
    </source>
</reference>
<evidence type="ECO:0000259" key="2">
    <source>
        <dbReference type="Pfam" id="PF05598"/>
    </source>
</evidence>